<dbReference type="Gene3D" id="3.10.450.10">
    <property type="match status" value="1"/>
</dbReference>
<evidence type="ECO:0000256" key="1">
    <source>
        <dbReference type="ARBA" id="ARBA00023157"/>
    </source>
</evidence>
<gene>
    <name evidence="3" type="ORF">AGOR_G00145180</name>
</gene>
<dbReference type="GO" id="GO:0005576">
    <property type="term" value="C:extracellular region"/>
    <property type="evidence" value="ECO:0007669"/>
    <property type="project" value="TreeGrafter"/>
</dbReference>
<dbReference type="InterPro" id="IPR050735">
    <property type="entry name" value="Kininogen_Fetuin_HRG"/>
</dbReference>
<evidence type="ECO:0000313" key="4">
    <source>
        <dbReference type="Proteomes" id="UP000829720"/>
    </source>
</evidence>
<reference evidence="3" key="1">
    <citation type="submission" date="2021-01" db="EMBL/GenBank/DDBJ databases">
        <authorList>
            <person name="Zahm M."/>
            <person name="Roques C."/>
            <person name="Cabau C."/>
            <person name="Klopp C."/>
            <person name="Donnadieu C."/>
            <person name="Jouanno E."/>
            <person name="Lampietro C."/>
            <person name="Louis A."/>
            <person name="Herpin A."/>
            <person name="Echchiki A."/>
            <person name="Berthelot C."/>
            <person name="Parey E."/>
            <person name="Roest-Crollius H."/>
            <person name="Braasch I."/>
            <person name="Postlethwait J."/>
            <person name="Bobe J."/>
            <person name="Montfort J."/>
            <person name="Bouchez O."/>
            <person name="Begum T."/>
            <person name="Mejri S."/>
            <person name="Adams A."/>
            <person name="Chen W.-J."/>
            <person name="Guiguen Y."/>
        </authorList>
    </citation>
    <scope>NUCLEOTIDE SEQUENCE</scope>
    <source>
        <tissue evidence="3">Blood</tissue>
    </source>
</reference>
<dbReference type="PANTHER" id="PTHR13814">
    <property type="entry name" value="FETUIN"/>
    <property type="match status" value="1"/>
</dbReference>
<keyword evidence="2" id="KW-0325">Glycoprotein</keyword>
<accession>A0A8T3D1R5</accession>
<dbReference type="Proteomes" id="UP000829720">
    <property type="component" value="Unassembled WGS sequence"/>
</dbReference>
<evidence type="ECO:0000313" key="3">
    <source>
        <dbReference type="EMBL" id="KAI1891573.1"/>
    </source>
</evidence>
<sequence>MSLSQAWVPCTPAVSELFNRIHEVTQESKDTGIAGGPRYGDCDTSIYVDSGGQNVELYKYRCTIQPVPSRVITRTCPDCPTRMDLNDTKVSEAANLSLKEFNKISSLSNYFALLSLTGASM</sequence>
<name>A0A8T3D1R5_9TELE</name>
<keyword evidence="4" id="KW-1185">Reference proteome</keyword>
<comment type="caution">
    <text evidence="3">The sequence shown here is derived from an EMBL/GenBank/DDBJ whole genome shotgun (WGS) entry which is preliminary data.</text>
</comment>
<keyword evidence="1" id="KW-1015">Disulfide bond</keyword>
<protein>
    <submittedName>
        <fullName evidence="3">Uncharacterized protein</fullName>
    </submittedName>
</protein>
<dbReference type="EMBL" id="JAERUA010000013">
    <property type="protein sequence ID" value="KAI1891573.1"/>
    <property type="molecule type" value="Genomic_DNA"/>
</dbReference>
<evidence type="ECO:0000256" key="2">
    <source>
        <dbReference type="ARBA" id="ARBA00023180"/>
    </source>
</evidence>
<dbReference type="OrthoDB" id="9941887at2759"/>
<dbReference type="AlphaFoldDB" id="A0A8T3D1R5"/>
<dbReference type="PANTHER" id="PTHR13814:SF10">
    <property type="entry name" value="FETUIN-B"/>
    <property type="match status" value="1"/>
</dbReference>
<organism evidence="3 4">
    <name type="scientific">Albula goreensis</name>
    <dbReference type="NCBI Taxonomy" id="1534307"/>
    <lineage>
        <taxon>Eukaryota</taxon>
        <taxon>Metazoa</taxon>
        <taxon>Chordata</taxon>
        <taxon>Craniata</taxon>
        <taxon>Vertebrata</taxon>
        <taxon>Euteleostomi</taxon>
        <taxon>Actinopterygii</taxon>
        <taxon>Neopterygii</taxon>
        <taxon>Teleostei</taxon>
        <taxon>Albuliformes</taxon>
        <taxon>Albulidae</taxon>
        <taxon>Albula</taxon>
    </lineage>
</organism>
<dbReference type="SUPFAM" id="SSF54403">
    <property type="entry name" value="Cystatin/monellin"/>
    <property type="match status" value="1"/>
</dbReference>
<proteinExistence type="predicted"/>
<dbReference type="GO" id="GO:0004866">
    <property type="term" value="F:endopeptidase inhibitor activity"/>
    <property type="evidence" value="ECO:0007669"/>
    <property type="project" value="TreeGrafter"/>
</dbReference>
<dbReference type="InterPro" id="IPR046350">
    <property type="entry name" value="Cystatin_sf"/>
</dbReference>